<evidence type="ECO:0000313" key="2">
    <source>
        <dbReference type="EMBL" id="MBB3042928.1"/>
    </source>
</evidence>
<comment type="caution">
    <text evidence="2">The sequence shown here is derived from an EMBL/GenBank/DDBJ whole genome shotgun (WGS) entry which is preliminary data.</text>
</comment>
<dbReference type="RefSeq" id="WP_183592837.1">
    <property type="nucleotide sequence ID" value="NZ_JACHWR010000002.1"/>
</dbReference>
<keyword evidence="1" id="KW-0472">Membrane</keyword>
<gene>
    <name evidence="2" type="ORF">FHU40_002746</name>
</gene>
<evidence type="ECO:0000256" key="1">
    <source>
        <dbReference type="SAM" id="Phobius"/>
    </source>
</evidence>
<dbReference type="AlphaFoldDB" id="A0A7W4VWS5"/>
<keyword evidence="1" id="KW-1133">Transmembrane helix</keyword>
<keyword evidence="3" id="KW-1185">Reference proteome</keyword>
<name>A0A7W4VWS5_9ACTN</name>
<feature type="transmembrane region" description="Helical" evidence="1">
    <location>
        <begin position="45"/>
        <end position="68"/>
    </location>
</feature>
<protein>
    <submittedName>
        <fullName evidence="2">Uncharacterized protein</fullName>
    </submittedName>
</protein>
<accession>A0A7W4VWS5</accession>
<reference evidence="2 3" key="1">
    <citation type="submission" date="2020-08" db="EMBL/GenBank/DDBJ databases">
        <title>Sequencing the genomes of 1000 actinobacteria strains.</title>
        <authorList>
            <person name="Klenk H.-P."/>
        </authorList>
    </citation>
    <scope>NUCLEOTIDE SEQUENCE [LARGE SCALE GENOMIC DNA]</scope>
    <source>
        <strain evidence="2 3">DSM 105498</strain>
    </source>
</reference>
<dbReference type="EMBL" id="JACHWR010000002">
    <property type="protein sequence ID" value="MBB3042928.1"/>
    <property type="molecule type" value="Genomic_DNA"/>
</dbReference>
<organism evidence="2 3">
    <name type="scientific">Nocardioides soli</name>
    <dbReference type="NCBI Taxonomy" id="1036020"/>
    <lineage>
        <taxon>Bacteria</taxon>
        <taxon>Bacillati</taxon>
        <taxon>Actinomycetota</taxon>
        <taxon>Actinomycetes</taxon>
        <taxon>Propionibacteriales</taxon>
        <taxon>Nocardioidaceae</taxon>
        <taxon>Nocardioides</taxon>
    </lineage>
</organism>
<proteinExistence type="predicted"/>
<keyword evidence="1" id="KW-0812">Transmembrane</keyword>
<dbReference type="Proteomes" id="UP000589626">
    <property type="component" value="Unassembled WGS sequence"/>
</dbReference>
<sequence>MNSIERLRPEIRPLDAEWSASTLEAILAGPTVADRRAVPPRRSRARLILVAAATVAVAGLVVVVVPGLGTTAAYSVQEGNSGTITVEVRRLEDAEGLEAELAEHGVTADITYLPDRQTCAPGRYVPVARRLPGLGVTMGSDLLRVTLPPGSVRAGETFVMGVSGEAIPPQSEPDDDGITTRGGFAGWTDFNVTAGPVRSCEPVGAG</sequence>
<evidence type="ECO:0000313" key="3">
    <source>
        <dbReference type="Proteomes" id="UP000589626"/>
    </source>
</evidence>